<comment type="caution">
    <text evidence="7">The sequence shown here is derived from an EMBL/GenBank/DDBJ whole genome shotgun (WGS) entry which is preliminary data.</text>
</comment>
<feature type="compositionally biased region" description="Polar residues" evidence="5">
    <location>
        <begin position="71"/>
        <end position="88"/>
    </location>
</feature>
<dbReference type="PANTHER" id="PTHR47424">
    <property type="entry name" value="REGULATORY PROTEIN GAL4"/>
    <property type="match status" value="1"/>
</dbReference>
<dbReference type="PANTHER" id="PTHR47424:SF9">
    <property type="entry name" value="TAH-2"/>
    <property type="match status" value="1"/>
</dbReference>
<evidence type="ECO:0000313" key="7">
    <source>
        <dbReference type="EMBL" id="RBA18513.1"/>
    </source>
</evidence>
<dbReference type="GO" id="GO:0006351">
    <property type="term" value="P:DNA-templated transcription"/>
    <property type="evidence" value="ECO:0007669"/>
    <property type="project" value="InterPro"/>
</dbReference>
<evidence type="ECO:0000259" key="6">
    <source>
        <dbReference type="PROSITE" id="PS50048"/>
    </source>
</evidence>
<proteinExistence type="predicted"/>
<name>A0A365NCH4_GIBIN</name>
<evidence type="ECO:0000256" key="1">
    <source>
        <dbReference type="ARBA" id="ARBA00022723"/>
    </source>
</evidence>
<dbReference type="InterPro" id="IPR007219">
    <property type="entry name" value="XnlR_reg_dom"/>
</dbReference>
<dbReference type="GO" id="GO:0005634">
    <property type="term" value="C:nucleus"/>
    <property type="evidence" value="ECO:0007669"/>
    <property type="project" value="TreeGrafter"/>
</dbReference>
<feature type="domain" description="Zn(2)-C6 fungal-type" evidence="6">
    <location>
        <begin position="17"/>
        <end position="48"/>
    </location>
</feature>
<dbReference type="Pfam" id="PF04082">
    <property type="entry name" value="Fungal_trans"/>
    <property type="match status" value="1"/>
</dbReference>
<dbReference type="InterPro" id="IPR036864">
    <property type="entry name" value="Zn2-C6_fun-type_DNA-bd_sf"/>
</dbReference>
<feature type="region of interest" description="Disordered" evidence="5">
    <location>
        <begin position="65"/>
        <end position="121"/>
    </location>
</feature>
<sequence>MPRPIVPAHQRQRAAEACNLCRETKKRCSGSAPCTQCVRRGLESQCFITYAPRGSRTRARAEAAKAAAAGSVTTEQMSASSHQSSQPMETDEGYRPLSPSHSQQDDEKDSQTEASNPPRMLLNSRGERVYIGGAASISFLQIVRNLVSQQIGPSAFSHNEKSDTMLEIESPTATTHDETSAMRLSPDQKQQYLRSYYVVTEALIHVFDASELETLLNLDDDTGYSPSPNLSPLKQASVDLVIAIGAQCESLSSARTIGQAYFRRARSQAFVGFLEDPDLDMVRTFLLMAFFMLGECRRNAAFMYLGVAAKAALALGLHSRESYAAKPGPEDQAKLRVWMSVCILDKLVNSLLGRPSASAQIRSNSSSKLDDVAQKGDSITEHLMASNRVSTIINDITDTLYDQKKVTTAIVEQFLQDIERWKRELPASVKIPSADPSPGTVTQQHGAIAKVYVSCLYYLAVMLVSRPFLVSALTSKGLGKGAHTQLAAACLDAAMYLSQTCSEALNAGLLQGNMCIMKALVFASGLVLGLEIFAKYPVESDISNAFEGAKDVLRHLATQSPQAAHYLDILTTLSGAIDKRRANEASSGRSRYVSKLFSLDAPPETAGSQSAQQMLDTMFPFTDAQTGQMMDDSMQDWVFQQPDGGDFSLDWETLNVSLWDTTDTDTSHQPPLIIGTIDQVTTPEISHDPQIRREVTANTRVLSVKRVQCATRR</sequence>
<dbReference type="SMART" id="SM00066">
    <property type="entry name" value="GAL4"/>
    <property type="match status" value="1"/>
</dbReference>
<protein>
    <recommendedName>
        <fullName evidence="6">Zn(2)-C6 fungal-type domain-containing protein</fullName>
    </recommendedName>
</protein>
<keyword evidence="1" id="KW-0479">Metal-binding</keyword>
<dbReference type="GO" id="GO:0008270">
    <property type="term" value="F:zinc ion binding"/>
    <property type="evidence" value="ECO:0007669"/>
    <property type="project" value="InterPro"/>
</dbReference>
<dbReference type="GO" id="GO:0000978">
    <property type="term" value="F:RNA polymerase II cis-regulatory region sequence-specific DNA binding"/>
    <property type="evidence" value="ECO:0007669"/>
    <property type="project" value="TreeGrafter"/>
</dbReference>
<dbReference type="PROSITE" id="PS50048">
    <property type="entry name" value="ZN2_CY6_FUNGAL_2"/>
    <property type="match status" value="1"/>
</dbReference>
<reference evidence="7 8" key="1">
    <citation type="submission" date="2017-12" db="EMBL/GenBank/DDBJ databases">
        <title>Genome sequence of the mycotoxigenic crop pathogen Fusarium proliferatum, strain ITEM 2341 from Date Palm.</title>
        <authorList>
            <person name="Almiman B.F."/>
            <person name="Shittu T.A."/>
            <person name="Muthumeenakshi S."/>
            <person name="Baroncelli R."/>
            <person name="Sreenivasaprasada S."/>
        </authorList>
    </citation>
    <scope>NUCLEOTIDE SEQUENCE [LARGE SCALE GENOMIC DNA]</scope>
    <source>
        <strain evidence="7 8">ITEM 2341</strain>
    </source>
</reference>
<evidence type="ECO:0000256" key="2">
    <source>
        <dbReference type="ARBA" id="ARBA00023015"/>
    </source>
</evidence>
<evidence type="ECO:0000256" key="4">
    <source>
        <dbReference type="ARBA" id="ARBA00023242"/>
    </source>
</evidence>
<dbReference type="Gene3D" id="4.10.240.10">
    <property type="entry name" value="Zn(2)-C6 fungal-type DNA-binding domain"/>
    <property type="match status" value="1"/>
</dbReference>
<gene>
    <name evidence="7" type="ORF">FPRO05_10806</name>
</gene>
<dbReference type="AlphaFoldDB" id="A0A365NCH4"/>
<dbReference type="SUPFAM" id="SSF57701">
    <property type="entry name" value="Zn2/Cys6 DNA-binding domain"/>
    <property type="match status" value="1"/>
</dbReference>
<dbReference type="EMBL" id="PKMI01000014">
    <property type="protein sequence ID" value="RBA18513.1"/>
    <property type="molecule type" value="Genomic_DNA"/>
</dbReference>
<evidence type="ECO:0000256" key="5">
    <source>
        <dbReference type="SAM" id="MobiDB-lite"/>
    </source>
</evidence>
<organism evidence="7 8">
    <name type="scientific">Gibberella intermedia</name>
    <name type="common">Bulb rot disease fungus</name>
    <name type="synonym">Fusarium proliferatum</name>
    <dbReference type="NCBI Taxonomy" id="948311"/>
    <lineage>
        <taxon>Eukaryota</taxon>
        <taxon>Fungi</taxon>
        <taxon>Dikarya</taxon>
        <taxon>Ascomycota</taxon>
        <taxon>Pezizomycotina</taxon>
        <taxon>Sordariomycetes</taxon>
        <taxon>Hypocreomycetidae</taxon>
        <taxon>Hypocreales</taxon>
        <taxon>Nectriaceae</taxon>
        <taxon>Fusarium</taxon>
        <taxon>Fusarium fujikuroi species complex</taxon>
    </lineage>
</organism>
<dbReference type="Proteomes" id="UP000251714">
    <property type="component" value="Unassembled WGS sequence"/>
</dbReference>
<dbReference type="PROSITE" id="PS00463">
    <property type="entry name" value="ZN2_CY6_FUNGAL_1"/>
    <property type="match status" value="1"/>
</dbReference>
<keyword evidence="2" id="KW-0805">Transcription regulation</keyword>
<evidence type="ECO:0000313" key="8">
    <source>
        <dbReference type="Proteomes" id="UP000251714"/>
    </source>
</evidence>
<dbReference type="Pfam" id="PF00172">
    <property type="entry name" value="Zn_clus"/>
    <property type="match status" value="1"/>
</dbReference>
<dbReference type="GO" id="GO:0000435">
    <property type="term" value="P:positive regulation of transcription from RNA polymerase II promoter by galactose"/>
    <property type="evidence" value="ECO:0007669"/>
    <property type="project" value="TreeGrafter"/>
</dbReference>
<dbReference type="SMART" id="SM00906">
    <property type="entry name" value="Fungal_trans"/>
    <property type="match status" value="1"/>
</dbReference>
<keyword evidence="4" id="KW-0539">Nucleus</keyword>
<dbReference type="InterPro" id="IPR051127">
    <property type="entry name" value="Fungal_SecMet_Regulators"/>
</dbReference>
<dbReference type="InterPro" id="IPR001138">
    <property type="entry name" value="Zn2Cys6_DnaBD"/>
</dbReference>
<accession>A0A365NCH4</accession>
<dbReference type="GO" id="GO:0000981">
    <property type="term" value="F:DNA-binding transcription factor activity, RNA polymerase II-specific"/>
    <property type="evidence" value="ECO:0007669"/>
    <property type="project" value="InterPro"/>
</dbReference>
<dbReference type="CDD" id="cd00067">
    <property type="entry name" value="GAL4"/>
    <property type="match status" value="1"/>
</dbReference>
<dbReference type="CDD" id="cd12148">
    <property type="entry name" value="fungal_TF_MHR"/>
    <property type="match status" value="1"/>
</dbReference>
<keyword evidence="3" id="KW-0804">Transcription</keyword>
<evidence type="ECO:0000256" key="3">
    <source>
        <dbReference type="ARBA" id="ARBA00023163"/>
    </source>
</evidence>